<comment type="caution">
    <text evidence="1">The sequence shown here is derived from an EMBL/GenBank/DDBJ whole genome shotgun (WGS) entry which is preliminary data.</text>
</comment>
<evidence type="ECO:0000313" key="2">
    <source>
        <dbReference type="Proteomes" id="UP001150925"/>
    </source>
</evidence>
<accession>A0A9W8AQ56</accession>
<dbReference type="Gene3D" id="3.30.2280.10">
    <property type="entry name" value="Hypothetical protein (hspc210)"/>
    <property type="match status" value="1"/>
</dbReference>
<dbReference type="AlphaFoldDB" id="A0A9W8AQ56"/>
<dbReference type="Proteomes" id="UP001150925">
    <property type="component" value="Unassembled WGS sequence"/>
</dbReference>
<reference evidence="1" key="1">
    <citation type="submission" date="2022-07" db="EMBL/GenBank/DDBJ databases">
        <title>Phylogenomic reconstructions and comparative analyses of Kickxellomycotina fungi.</title>
        <authorList>
            <person name="Reynolds N.K."/>
            <person name="Stajich J.E."/>
            <person name="Barry K."/>
            <person name="Grigoriev I.V."/>
            <person name="Crous P."/>
            <person name="Smith M.E."/>
        </authorList>
    </citation>
    <scope>NUCLEOTIDE SEQUENCE</scope>
    <source>
        <strain evidence="1">RSA 1196</strain>
    </source>
</reference>
<sequence length="128" mass="14673">MEAQRQRIELEGALRANGDFLRNCQVCPVEEYTNPQVQYFLQKYAPASKYMASFTACGDTQLWVIVRPEGFQAIHRIRPGDSEDDEMDEGNNPIQHAYFEEFSTLLMGSCPEYARDHSQLLASRLHAL</sequence>
<organism evidence="1 2">
    <name type="scientific">Dispira parvispora</name>
    <dbReference type="NCBI Taxonomy" id="1520584"/>
    <lineage>
        <taxon>Eukaryota</taxon>
        <taxon>Fungi</taxon>
        <taxon>Fungi incertae sedis</taxon>
        <taxon>Zoopagomycota</taxon>
        <taxon>Kickxellomycotina</taxon>
        <taxon>Dimargaritomycetes</taxon>
        <taxon>Dimargaritales</taxon>
        <taxon>Dimargaritaceae</taxon>
        <taxon>Dispira</taxon>
    </lineage>
</organism>
<keyword evidence="2" id="KW-1185">Reference proteome</keyword>
<dbReference type="EMBL" id="JANBPY010002728">
    <property type="protein sequence ID" value="KAJ1953910.1"/>
    <property type="molecule type" value="Genomic_DNA"/>
</dbReference>
<gene>
    <name evidence="1" type="ORF">IWQ62_005883</name>
</gene>
<dbReference type="OrthoDB" id="10325566at2759"/>
<name>A0A9W8AQ56_9FUNG</name>
<protein>
    <submittedName>
        <fullName evidence="1">Uncharacterized protein</fullName>
    </submittedName>
</protein>
<evidence type="ECO:0000313" key="1">
    <source>
        <dbReference type="EMBL" id="KAJ1953910.1"/>
    </source>
</evidence>
<proteinExistence type="predicted"/>
<dbReference type="InterPro" id="IPR023231">
    <property type="entry name" value="GSKIP_dom_sf"/>
</dbReference>